<dbReference type="Pfam" id="PF03551">
    <property type="entry name" value="PadR"/>
    <property type="match status" value="1"/>
</dbReference>
<evidence type="ECO:0000313" key="3">
    <source>
        <dbReference type="EMBL" id="EAU64203.1"/>
    </source>
</evidence>
<dbReference type="InterPro" id="IPR005149">
    <property type="entry name" value="Tscrpt_reg_PadR_N"/>
</dbReference>
<dbReference type="HOGENOM" id="CLU_101766_0_0_7"/>
<proteinExistence type="predicted"/>
<dbReference type="Proteomes" id="UP000032702">
    <property type="component" value="Unassembled WGS sequence"/>
</dbReference>
<dbReference type="SUPFAM" id="SSF46785">
    <property type="entry name" value="Winged helix' DNA-binding domain"/>
    <property type="match status" value="1"/>
</dbReference>
<evidence type="ECO:0000313" key="2">
    <source>
        <dbReference type="EMBL" id="ADO70820.1"/>
    </source>
</evidence>
<dbReference type="EMBL" id="CP002271">
    <property type="protein sequence ID" value="ADO70820.1"/>
    <property type="molecule type" value="Genomic_DNA"/>
</dbReference>
<dbReference type="OrthoDB" id="2374094at2"/>
<feature type="domain" description="Transcription regulator PadR N-terminal" evidence="1">
    <location>
        <begin position="6"/>
        <end position="79"/>
    </location>
</feature>
<dbReference type="AlphaFoldDB" id="Q08UR2"/>
<sequence>MYELIILSLLMRAPTHGYLIAQVINDVIGPFARASNGRLYPLLTKLVASGVISVQEEAASDGGRISRSFAITSPGRARFLELMRDTSSSPREYRELFAFKVTAFDQIEASDRLALIRHYAGFCRAHAEHLMTQARDLSEHGSSYGHSLAHGQRFASLFGHLVEVWQGELRWAEQLLRDETQD</sequence>
<evidence type="ECO:0000313" key="5">
    <source>
        <dbReference type="Proteomes" id="UP000032702"/>
    </source>
</evidence>
<dbReference type="Gene3D" id="1.10.10.10">
    <property type="entry name" value="Winged helix-like DNA-binding domain superfamily/Winged helix DNA-binding domain"/>
    <property type="match status" value="1"/>
</dbReference>
<dbReference type="RefSeq" id="WP_002616840.1">
    <property type="nucleotide sequence ID" value="NC_014623.1"/>
</dbReference>
<dbReference type="STRING" id="378806.STAUR_3028"/>
<dbReference type="KEGG" id="sur:STAUR_3028"/>
<dbReference type="InterPro" id="IPR036390">
    <property type="entry name" value="WH_DNA-bd_sf"/>
</dbReference>
<dbReference type="EMBL" id="AAMD01000126">
    <property type="protein sequence ID" value="EAU64203.1"/>
    <property type="molecule type" value="Genomic_DNA"/>
</dbReference>
<evidence type="ECO:0000259" key="1">
    <source>
        <dbReference type="Pfam" id="PF03551"/>
    </source>
</evidence>
<organism evidence="3 5">
    <name type="scientific">Stigmatella aurantiaca (strain DW4/3-1)</name>
    <dbReference type="NCBI Taxonomy" id="378806"/>
    <lineage>
        <taxon>Bacteria</taxon>
        <taxon>Pseudomonadati</taxon>
        <taxon>Myxococcota</taxon>
        <taxon>Myxococcia</taxon>
        <taxon>Myxococcales</taxon>
        <taxon>Cystobacterineae</taxon>
        <taxon>Archangiaceae</taxon>
        <taxon>Stigmatella</taxon>
    </lineage>
</organism>
<dbReference type="InterPro" id="IPR036388">
    <property type="entry name" value="WH-like_DNA-bd_sf"/>
</dbReference>
<keyword evidence="4" id="KW-1185">Reference proteome</keyword>
<dbReference type="PANTHER" id="PTHR43252:SF2">
    <property type="entry name" value="TRANSCRIPTION REGULATOR, PADR-LIKE FAMILY"/>
    <property type="match status" value="1"/>
</dbReference>
<evidence type="ECO:0000313" key="4">
    <source>
        <dbReference type="Proteomes" id="UP000001351"/>
    </source>
</evidence>
<reference evidence="3 5" key="1">
    <citation type="submission" date="2006-04" db="EMBL/GenBank/DDBJ databases">
        <authorList>
            <person name="Nierman W.C."/>
        </authorList>
    </citation>
    <scope>NUCLEOTIDE SEQUENCE [LARGE SCALE GENOMIC DNA]</scope>
    <source>
        <strain evidence="3 5">DW4/3-1</strain>
    </source>
</reference>
<dbReference type="Proteomes" id="UP000001351">
    <property type="component" value="Chromosome"/>
</dbReference>
<gene>
    <name evidence="2" type="ordered locus">STAUR_3028</name>
    <name evidence="3" type="ORF">STIAU_4347</name>
</gene>
<accession>Q08UR2</accession>
<dbReference type="eggNOG" id="COG1695">
    <property type="taxonomic scope" value="Bacteria"/>
</dbReference>
<dbReference type="PANTHER" id="PTHR43252">
    <property type="entry name" value="TRANSCRIPTIONAL REGULATOR YQJI"/>
    <property type="match status" value="1"/>
</dbReference>
<name>Q08UR2_STIAD</name>
<protein>
    <submittedName>
        <fullName evidence="3">Putative transcriptional regulator</fullName>
    </submittedName>
    <submittedName>
        <fullName evidence="2">Transcriptional regulator, PadR family protein</fullName>
    </submittedName>
</protein>
<reference evidence="2 4" key="2">
    <citation type="journal article" date="2011" name="Mol. Biol. Evol.">
        <title>Comparative genomic analysis of fruiting body formation in Myxococcales.</title>
        <authorList>
            <person name="Huntley S."/>
            <person name="Hamann N."/>
            <person name="Wegener-Feldbrugge S."/>
            <person name="Treuner-Lange A."/>
            <person name="Kube M."/>
            <person name="Reinhardt R."/>
            <person name="Klages S."/>
            <person name="Muller R."/>
            <person name="Ronning C.M."/>
            <person name="Nierman W.C."/>
            <person name="Sogaard-Andersen L."/>
        </authorList>
    </citation>
    <scope>NUCLEOTIDE SEQUENCE [LARGE SCALE GENOMIC DNA]</scope>
    <source>
        <strain evidence="2 4">DW4/3-1</strain>
    </source>
</reference>